<dbReference type="InterPro" id="IPR006524">
    <property type="entry name" value="ArpU-like"/>
</dbReference>
<proteinExistence type="predicted"/>
<dbReference type="AlphaFoldDB" id="A0A517D6G8"/>
<dbReference type="Proteomes" id="UP000316394">
    <property type="component" value="Chromosome"/>
</dbReference>
<dbReference type="RefSeq" id="WP_144227354.1">
    <property type="nucleotide sequence ID" value="NZ_CP041676.1"/>
</dbReference>
<reference evidence="1 2" key="1">
    <citation type="submission" date="2019-07" db="EMBL/GenBank/DDBJ databases">
        <title>Gastrointestinal microbiota of Peromyscus leucopus, the white-footed mouse.</title>
        <authorList>
            <person name="Milovic A."/>
            <person name="Bassam K."/>
            <person name="Barbour A.G."/>
        </authorList>
    </citation>
    <scope>NUCLEOTIDE SEQUENCE [LARGE SCALE GENOMIC DNA]</scope>
    <source>
        <strain evidence="1 2">LL7</strain>
    </source>
</reference>
<gene>
    <name evidence="1" type="ORF">FOD75_07570</name>
</gene>
<accession>A0A517D6G8</accession>
<dbReference type="NCBIfam" id="TIGR01637">
    <property type="entry name" value="phage_arpU"/>
    <property type="match status" value="1"/>
</dbReference>
<organism evidence="1 2">
    <name type="scientific">Limosilactobacillus reuteri</name>
    <name type="common">Lactobacillus reuteri</name>
    <dbReference type="NCBI Taxonomy" id="1598"/>
    <lineage>
        <taxon>Bacteria</taxon>
        <taxon>Bacillati</taxon>
        <taxon>Bacillota</taxon>
        <taxon>Bacilli</taxon>
        <taxon>Lactobacillales</taxon>
        <taxon>Lactobacillaceae</taxon>
        <taxon>Limosilactobacillus</taxon>
    </lineage>
</organism>
<evidence type="ECO:0000313" key="1">
    <source>
        <dbReference type="EMBL" id="QDR72930.1"/>
    </source>
</evidence>
<evidence type="ECO:0008006" key="3">
    <source>
        <dbReference type="Google" id="ProtNLM"/>
    </source>
</evidence>
<name>A0A517D6G8_LIMRT</name>
<protein>
    <recommendedName>
        <fullName evidence="3">Phage transcriptional regulator, ArpU family</fullName>
    </recommendedName>
</protein>
<dbReference type="EMBL" id="CP041676">
    <property type="protein sequence ID" value="QDR72930.1"/>
    <property type="molecule type" value="Genomic_DNA"/>
</dbReference>
<sequence>MGLFPELDKKATISNVRKFFDDGQYQKIKRNALSDGIKAQVNDITGIRGSSRGNSSERMMIYYAECAQAKRAILKAVDACSVASQDIMKLRYMRQLKVWKVKEQLTHDLGHTSYSDSDKFACLEFAEACDRFALEMNVDPEILPVFLEFEKGGTNQEQNGNEIGTK</sequence>
<evidence type="ECO:0000313" key="2">
    <source>
        <dbReference type="Proteomes" id="UP000316394"/>
    </source>
</evidence>